<proteinExistence type="predicted"/>
<gene>
    <name evidence="4" type="primary">LOC107017852</name>
</gene>
<keyword evidence="1" id="KW-0175">Coiled coil</keyword>
<evidence type="ECO:0000313" key="3">
    <source>
        <dbReference type="Proteomes" id="UP000694930"/>
    </source>
</evidence>
<feature type="region of interest" description="Disordered" evidence="2">
    <location>
        <begin position="174"/>
        <end position="200"/>
    </location>
</feature>
<reference evidence="4" key="2">
    <citation type="submission" date="2025-08" db="UniProtKB">
        <authorList>
            <consortium name="RefSeq"/>
        </authorList>
    </citation>
    <scope>IDENTIFICATION</scope>
</reference>
<name>A0ABM1GNC2_SOLPN</name>
<dbReference type="InterPro" id="IPR029338">
    <property type="entry name" value="TSSC4"/>
</dbReference>
<reference evidence="3" key="1">
    <citation type="journal article" date="2014" name="Nat. Genet.">
        <title>The genome of the stress-tolerant wild tomato species Solanum pennellii.</title>
        <authorList>
            <person name="Bolger A."/>
            <person name="Scossa F."/>
            <person name="Bolger M.E."/>
            <person name="Lanz C."/>
            <person name="Maumus F."/>
            <person name="Tohge T."/>
            <person name="Quesneville H."/>
            <person name="Alseekh S."/>
            <person name="Sorensen I."/>
            <person name="Lichtenstein G."/>
            <person name="Fich E.A."/>
            <person name="Conte M."/>
            <person name="Keller H."/>
            <person name="Schneeberger K."/>
            <person name="Schwacke R."/>
            <person name="Ofner I."/>
            <person name="Vrebalov J."/>
            <person name="Xu Y."/>
            <person name="Osorio S."/>
            <person name="Aflitos S.A."/>
            <person name="Schijlen E."/>
            <person name="Jimenez-Gomez J.M."/>
            <person name="Ryngajllo M."/>
            <person name="Kimura S."/>
            <person name="Kumar R."/>
            <person name="Koenig D."/>
            <person name="Headland L.R."/>
            <person name="Maloof J.N."/>
            <person name="Sinha N."/>
            <person name="van Ham R.C."/>
            <person name="Lankhorst R.K."/>
            <person name="Mao L."/>
            <person name="Vogel A."/>
            <person name="Arsova B."/>
            <person name="Panstruga R."/>
            <person name="Fei Z."/>
            <person name="Rose J.K."/>
            <person name="Zamir D."/>
            <person name="Carrari F."/>
            <person name="Giovannoni J.J."/>
            <person name="Weigel D."/>
            <person name="Usadel B."/>
            <person name="Fernie A.R."/>
        </authorList>
    </citation>
    <scope>NUCLEOTIDE SEQUENCE [LARGE SCALE GENOMIC DNA]</scope>
    <source>
        <strain evidence="3">cv. LA0716</strain>
    </source>
</reference>
<evidence type="ECO:0000256" key="1">
    <source>
        <dbReference type="SAM" id="Coils"/>
    </source>
</evidence>
<dbReference type="PANTHER" id="PTHR13445">
    <property type="entry name" value="TUMOR SUPPRESSING SUBTRANSFERABLE CANDIDATE 4 TSSC4"/>
    <property type="match status" value="1"/>
</dbReference>
<dbReference type="Proteomes" id="UP000694930">
    <property type="component" value="Chromosome 4"/>
</dbReference>
<organism evidence="3 4">
    <name type="scientific">Solanum pennellii</name>
    <name type="common">Tomato</name>
    <name type="synonym">Lycopersicon pennellii</name>
    <dbReference type="NCBI Taxonomy" id="28526"/>
    <lineage>
        <taxon>Eukaryota</taxon>
        <taxon>Viridiplantae</taxon>
        <taxon>Streptophyta</taxon>
        <taxon>Embryophyta</taxon>
        <taxon>Tracheophyta</taxon>
        <taxon>Spermatophyta</taxon>
        <taxon>Magnoliopsida</taxon>
        <taxon>eudicotyledons</taxon>
        <taxon>Gunneridae</taxon>
        <taxon>Pentapetalae</taxon>
        <taxon>asterids</taxon>
        <taxon>lamiids</taxon>
        <taxon>Solanales</taxon>
        <taxon>Solanaceae</taxon>
        <taxon>Solanoideae</taxon>
        <taxon>Solaneae</taxon>
        <taxon>Solanum</taxon>
        <taxon>Solanum subgen. Lycopersicon</taxon>
    </lineage>
</organism>
<dbReference type="RefSeq" id="XP_015073614.1">
    <property type="nucleotide sequence ID" value="XM_015218128.2"/>
</dbReference>
<dbReference type="PANTHER" id="PTHR13445:SF5">
    <property type="entry name" value="PROTEIN TSSC4"/>
    <property type="match status" value="1"/>
</dbReference>
<protein>
    <submittedName>
        <fullName evidence="4">Uncharacterized protein LOC107017852 isoform X1</fullName>
    </submittedName>
</protein>
<evidence type="ECO:0000256" key="2">
    <source>
        <dbReference type="SAM" id="MobiDB-lite"/>
    </source>
</evidence>
<feature type="coiled-coil region" evidence="1">
    <location>
        <begin position="114"/>
        <end position="141"/>
    </location>
</feature>
<keyword evidence="3" id="KW-1185">Reference proteome</keyword>
<dbReference type="GeneID" id="107017852"/>
<sequence>MDDESFRARVHKVFGCLSPSASVWSLSDEDVEKKEWNRSALKQGKDDDDHNLCSSSYDELFKKKCRNIQNVINDDENGVDDVWEIRSSIGLDSTLDNETTSQEKDTMKEILAMMTNLCQKIEKMETDVQVLKEKVNSQQHDSKYAELSQQHDLKNAELEGDDGKHLKTQNKKIYTSAGSSATAGSTSTTGPSTKKEETKVKYTNTNMNKLFSKPYTPQNTQKEVFVPPQINTYKASLDSQKQTYNHITRMYIENIYKIQTFLNRNPRAKDTKNLNEDYITQYLQGYNKLIAQPGTNPNLVATCYNYELLSTVYTITGEKVSKISELYKAFLQYKRVSKGTLFYIKFYSATAEILYDEIKPTIQAIKIGLTRKMIIPENIDTQEEIQKVDIPEFYANKRTIGIATILNEIANNYLNENAIWSYYNRDQTIIYSNCRKIRAADMEDLRQWILSLLKPEQTPITRAIRKNFISPNLMTRYCKLIGQKYPDHICSKCEGEDNYIPDVQLE</sequence>
<evidence type="ECO:0000313" key="4">
    <source>
        <dbReference type="RefSeq" id="XP_015073614.1"/>
    </source>
</evidence>
<accession>A0ABM1GNC2</accession>
<feature type="compositionally biased region" description="Low complexity" evidence="2">
    <location>
        <begin position="175"/>
        <end position="192"/>
    </location>
</feature>